<protein>
    <submittedName>
        <fullName evidence="1">Uncharacterized protein</fullName>
    </submittedName>
</protein>
<keyword evidence="2" id="KW-1185">Reference proteome</keyword>
<comment type="caution">
    <text evidence="1">The sequence shown here is derived from an EMBL/GenBank/DDBJ whole genome shotgun (WGS) entry which is preliminary data.</text>
</comment>
<dbReference type="Proteomes" id="UP001054945">
    <property type="component" value="Unassembled WGS sequence"/>
</dbReference>
<evidence type="ECO:0000313" key="2">
    <source>
        <dbReference type="Proteomes" id="UP001054945"/>
    </source>
</evidence>
<name>A0AAV4Y3L1_CAEEX</name>
<sequence>MIIFEHVGQPYFPLIFAMISNRKPALFSRLNLEIDAEGNLASVEPDKPRYFFSSSEPNKSIWERQAIEEKRRLKVLRADLKEIDKWLKDISNPSVKLVTSALKLP</sequence>
<proteinExistence type="predicted"/>
<gene>
    <name evidence="1" type="ORF">CEXT_514931</name>
</gene>
<dbReference type="EMBL" id="BPLR01001204">
    <property type="protein sequence ID" value="GIZ00775.1"/>
    <property type="molecule type" value="Genomic_DNA"/>
</dbReference>
<accession>A0AAV4Y3L1</accession>
<organism evidence="1 2">
    <name type="scientific">Caerostris extrusa</name>
    <name type="common">Bark spider</name>
    <name type="synonym">Caerostris bankana</name>
    <dbReference type="NCBI Taxonomy" id="172846"/>
    <lineage>
        <taxon>Eukaryota</taxon>
        <taxon>Metazoa</taxon>
        <taxon>Ecdysozoa</taxon>
        <taxon>Arthropoda</taxon>
        <taxon>Chelicerata</taxon>
        <taxon>Arachnida</taxon>
        <taxon>Araneae</taxon>
        <taxon>Araneomorphae</taxon>
        <taxon>Entelegynae</taxon>
        <taxon>Araneoidea</taxon>
        <taxon>Araneidae</taxon>
        <taxon>Caerostris</taxon>
    </lineage>
</organism>
<evidence type="ECO:0000313" key="1">
    <source>
        <dbReference type="EMBL" id="GIZ00775.1"/>
    </source>
</evidence>
<reference evidence="1 2" key="1">
    <citation type="submission" date="2021-06" db="EMBL/GenBank/DDBJ databases">
        <title>Caerostris extrusa draft genome.</title>
        <authorList>
            <person name="Kono N."/>
            <person name="Arakawa K."/>
        </authorList>
    </citation>
    <scope>NUCLEOTIDE SEQUENCE [LARGE SCALE GENOMIC DNA]</scope>
</reference>
<dbReference type="AlphaFoldDB" id="A0AAV4Y3L1"/>